<dbReference type="PANTHER" id="PTHR23305">
    <property type="entry name" value="OBG GTPASE FAMILY"/>
    <property type="match status" value="1"/>
</dbReference>
<dbReference type="SUPFAM" id="SSF52540">
    <property type="entry name" value="P-loop containing nucleoside triphosphate hydrolases"/>
    <property type="match status" value="1"/>
</dbReference>
<dbReference type="InterPro" id="IPR012675">
    <property type="entry name" value="Beta-grasp_dom_sf"/>
</dbReference>
<sequence>MKLGLISFQNSGKTTLYKSLTSSSESVYKPGKQRLNSDSSLITVSDERIDELTQLYQPKKTSYATIELINFPGFTESVSSSINGWGKTLQQMRSVNGFALVLRNFVDLAGNLPTPEKDLEKIEAEMILCDHVSIEKRFEKFAWFRQRGKMTMELQREEKILKRASDHLDRFEPIRTMPLSPEEEKMIRGFQFLSQKPIMLILNSDEDNFGTNEVLLSKLSKRYNIVEFAGKFELELSQLEDQNDIQLFMDEIGITQSGRIRLTRLAYKTLGMISFFTVGADEVRAWSLKRGDSALDAARAIHADLGRGFIKAHCFSYHDLIHLRSEKKIKEMGLYKLEGKTYTVQDGTIIDIKFNV</sequence>
<dbReference type="PANTHER" id="PTHR23305:SF18">
    <property type="entry name" value="OBG-TYPE G DOMAIN-CONTAINING PROTEIN"/>
    <property type="match status" value="1"/>
</dbReference>
<dbReference type="Gene3D" id="3.40.50.300">
    <property type="entry name" value="P-loop containing nucleotide triphosphate hydrolases"/>
    <property type="match status" value="1"/>
</dbReference>
<dbReference type="PROSITE" id="PS51880">
    <property type="entry name" value="TGS"/>
    <property type="match status" value="1"/>
</dbReference>
<accession>A0ABV6YUE4</accession>
<keyword evidence="3" id="KW-1185">Reference proteome</keyword>
<reference evidence="2 3" key="1">
    <citation type="submission" date="2024-09" db="EMBL/GenBank/DDBJ databases">
        <title>Laminarin stimulates single cell rates of sulfate reduction while oxygen inhibits transcriptomic activity in coastal marine sediment.</title>
        <authorList>
            <person name="Lindsay M."/>
            <person name="Orcutt B."/>
            <person name="Emerson D."/>
            <person name="Stepanauskas R."/>
            <person name="D'Angelo T."/>
        </authorList>
    </citation>
    <scope>NUCLEOTIDE SEQUENCE [LARGE SCALE GENOMIC DNA]</scope>
    <source>
        <strain evidence="2">SAG AM-311-K15</strain>
    </source>
</reference>
<dbReference type="InterPro" id="IPR013029">
    <property type="entry name" value="YchF_C"/>
</dbReference>
<dbReference type="Proteomes" id="UP001594351">
    <property type="component" value="Unassembled WGS sequence"/>
</dbReference>
<dbReference type="SUPFAM" id="SSF81271">
    <property type="entry name" value="TGS-like"/>
    <property type="match status" value="1"/>
</dbReference>
<dbReference type="Pfam" id="PF06071">
    <property type="entry name" value="YchF-GTPase_C"/>
    <property type="match status" value="1"/>
</dbReference>
<comment type="caution">
    <text evidence="2">The sequence shown here is derived from an EMBL/GenBank/DDBJ whole genome shotgun (WGS) entry which is preliminary data.</text>
</comment>
<name>A0ABV6YUE4_UNCC1</name>
<feature type="domain" description="TGS" evidence="1">
    <location>
        <begin position="271"/>
        <end position="354"/>
    </location>
</feature>
<dbReference type="EMBL" id="JBHPBY010000060">
    <property type="protein sequence ID" value="MFC1849795.1"/>
    <property type="molecule type" value="Genomic_DNA"/>
</dbReference>
<dbReference type="InterPro" id="IPR004095">
    <property type="entry name" value="TGS"/>
</dbReference>
<dbReference type="InterPro" id="IPR023192">
    <property type="entry name" value="TGS-like_dom_sf"/>
</dbReference>
<gene>
    <name evidence="2" type="ORF">ACFL27_06265</name>
</gene>
<dbReference type="Gene3D" id="3.10.20.30">
    <property type="match status" value="1"/>
</dbReference>
<dbReference type="InterPro" id="IPR027417">
    <property type="entry name" value="P-loop_NTPase"/>
</dbReference>
<organism evidence="2 3">
    <name type="scientific">candidate division CSSED10-310 bacterium</name>
    <dbReference type="NCBI Taxonomy" id="2855610"/>
    <lineage>
        <taxon>Bacteria</taxon>
        <taxon>Bacteria division CSSED10-310</taxon>
    </lineage>
</organism>
<dbReference type="InterPro" id="IPR012676">
    <property type="entry name" value="TGS-like"/>
</dbReference>
<protein>
    <submittedName>
        <fullName evidence="2">DUF933 domain-containing protein</fullName>
    </submittedName>
</protein>
<evidence type="ECO:0000259" key="1">
    <source>
        <dbReference type="PROSITE" id="PS51880"/>
    </source>
</evidence>
<dbReference type="Gene3D" id="1.10.150.300">
    <property type="entry name" value="TGS-like domain"/>
    <property type="match status" value="1"/>
</dbReference>
<evidence type="ECO:0000313" key="2">
    <source>
        <dbReference type="EMBL" id="MFC1849795.1"/>
    </source>
</evidence>
<proteinExistence type="predicted"/>
<evidence type="ECO:0000313" key="3">
    <source>
        <dbReference type="Proteomes" id="UP001594351"/>
    </source>
</evidence>